<dbReference type="AlphaFoldDB" id="A0A3B0XLV5"/>
<gene>
    <name evidence="1" type="ORF">MNBD_GAMMA09-1301</name>
</gene>
<accession>A0A3B0XLV5</accession>
<protein>
    <submittedName>
        <fullName evidence="1">Uncharacterized protein</fullName>
    </submittedName>
</protein>
<proteinExistence type="predicted"/>
<reference evidence="1" key="1">
    <citation type="submission" date="2018-06" db="EMBL/GenBank/DDBJ databases">
        <authorList>
            <person name="Zhirakovskaya E."/>
        </authorList>
    </citation>
    <scope>NUCLEOTIDE SEQUENCE</scope>
</reference>
<organism evidence="1">
    <name type="scientific">hydrothermal vent metagenome</name>
    <dbReference type="NCBI Taxonomy" id="652676"/>
    <lineage>
        <taxon>unclassified sequences</taxon>
        <taxon>metagenomes</taxon>
        <taxon>ecological metagenomes</taxon>
    </lineage>
</organism>
<name>A0A3B0XLV5_9ZZZZ</name>
<dbReference type="EMBL" id="UOFI01000054">
    <property type="protein sequence ID" value="VAW64147.1"/>
    <property type="molecule type" value="Genomic_DNA"/>
</dbReference>
<sequence length="200" mass="20280">MKYSLSLVPSILALLLNGCGGDSGENTPTATVTPSTGVFIDSVVSGLHYQTDSASGDTNVAGEFKYLPGETITFSVGGIALGSAKAASVLSPLDLVPTAQDITDTEVTNIVRLLMTLDSDGDETNGISIAPAVVVAAENLTVNFKSVNFSADAGVIALLNALPVGTMLAGTGDAQLHLSTSLSQWGNLVWGSGAWQAPAP</sequence>
<evidence type="ECO:0000313" key="1">
    <source>
        <dbReference type="EMBL" id="VAW64147.1"/>
    </source>
</evidence>